<feature type="domain" description="DUF4435" evidence="1">
    <location>
        <begin position="28"/>
        <end position="249"/>
    </location>
</feature>
<evidence type="ECO:0000259" key="1">
    <source>
        <dbReference type="Pfam" id="PF14491"/>
    </source>
</evidence>
<dbReference type="InterPro" id="IPR029492">
    <property type="entry name" value="DUF4435"/>
</dbReference>
<reference evidence="2 3" key="1">
    <citation type="submission" date="2017-06" db="EMBL/GenBank/DDBJ databases">
        <authorList>
            <person name="Varghese N."/>
            <person name="Submissions S."/>
        </authorList>
    </citation>
    <scope>NUCLEOTIDE SEQUENCE [LARGE SCALE GENOMIC DNA]</scope>
    <source>
        <strain evidence="2 3">DSM 26989</strain>
    </source>
</reference>
<dbReference type="OrthoDB" id="1024189at2"/>
<comment type="caution">
    <text evidence="2">The sequence shown here is derived from an EMBL/GenBank/DDBJ whole genome shotgun (WGS) entry which is preliminary data.</text>
</comment>
<name>A0A2K9HAD2_9BACT</name>
<dbReference type="EMBL" id="FZNZ01000025">
    <property type="protein sequence ID" value="SNR98478.1"/>
    <property type="molecule type" value="Genomic_DNA"/>
</dbReference>
<dbReference type="Proteomes" id="UP000198427">
    <property type="component" value="Unassembled WGS sequence"/>
</dbReference>
<sequence>MLNPNIYKSQAEYWKNLPIIDRSIKACAHLEDEEDIFFWDTILQKCDAGKYLYIPYSKSKEGHDTHGCEQCLKFLPFLSDTFFICIDSDYRYLLQQPNIDAKHYVLQTYTYSWENHLCEKSSLEANCKTVGLISDFDFSFFLSELSHILYKPLLILLHSKQHDDKEITDKEFNGCLPKQCHRKELEDSGKQLLANISGRFTELIDKHKPYIEELNLDNESKRYEQLGLTEDNAYLHIRGHNLFDLLGYIGKLLCREQELHFKDDILKRGFKTENYWEILHIISDVKSLGL</sequence>
<dbReference type="RefSeq" id="WP_089366749.1">
    <property type="nucleotide sequence ID" value="NZ_CP023864.1"/>
</dbReference>
<evidence type="ECO:0000313" key="2">
    <source>
        <dbReference type="EMBL" id="SNR98478.1"/>
    </source>
</evidence>
<dbReference type="AlphaFoldDB" id="A0A2K9HAD2"/>
<accession>A0A2K9HAD2</accession>
<dbReference type="KEGG" id="pje:CRM71_09285"/>
<proteinExistence type="predicted"/>
<gene>
    <name evidence="2" type="ORF">SAMN06265364_12533</name>
</gene>
<dbReference type="GeneID" id="94029577"/>
<keyword evidence="3" id="KW-1185">Reference proteome</keyword>
<dbReference type="Pfam" id="PF14491">
    <property type="entry name" value="DUF4435"/>
    <property type="match status" value="1"/>
</dbReference>
<organism evidence="2 3">
    <name type="scientific">Prevotella jejuni</name>
    <dbReference type="NCBI Taxonomy" id="1177574"/>
    <lineage>
        <taxon>Bacteria</taxon>
        <taxon>Pseudomonadati</taxon>
        <taxon>Bacteroidota</taxon>
        <taxon>Bacteroidia</taxon>
        <taxon>Bacteroidales</taxon>
        <taxon>Prevotellaceae</taxon>
        <taxon>Prevotella</taxon>
    </lineage>
</organism>
<protein>
    <recommendedName>
        <fullName evidence="1">DUF4435 domain-containing protein</fullName>
    </recommendedName>
</protein>
<evidence type="ECO:0000313" key="3">
    <source>
        <dbReference type="Proteomes" id="UP000198427"/>
    </source>
</evidence>